<keyword evidence="2" id="KW-1185">Reference proteome</keyword>
<name>A0A9D4QS51_DREPO</name>
<dbReference type="Proteomes" id="UP000828390">
    <property type="component" value="Unassembled WGS sequence"/>
</dbReference>
<evidence type="ECO:0000313" key="2">
    <source>
        <dbReference type="Proteomes" id="UP000828390"/>
    </source>
</evidence>
<organism evidence="1 2">
    <name type="scientific">Dreissena polymorpha</name>
    <name type="common">Zebra mussel</name>
    <name type="synonym">Mytilus polymorpha</name>
    <dbReference type="NCBI Taxonomy" id="45954"/>
    <lineage>
        <taxon>Eukaryota</taxon>
        <taxon>Metazoa</taxon>
        <taxon>Spiralia</taxon>
        <taxon>Lophotrochozoa</taxon>
        <taxon>Mollusca</taxon>
        <taxon>Bivalvia</taxon>
        <taxon>Autobranchia</taxon>
        <taxon>Heteroconchia</taxon>
        <taxon>Euheterodonta</taxon>
        <taxon>Imparidentia</taxon>
        <taxon>Neoheterodontei</taxon>
        <taxon>Myida</taxon>
        <taxon>Dreissenoidea</taxon>
        <taxon>Dreissenidae</taxon>
        <taxon>Dreissena</taxon>
    </lineage>
</organism>
<protein>
    <submittedName>
        <fullName evidence="1">Uncharacterized protein</fullName>
    </submittedName>
</protein>
<reference evidence="1" key="1">
    <citation type="journal article" date="2019" name="bioRxiv">
        <title>The Genome of the Zebra Mussel, Dreissena polymorpha: A Resource for Invasive Species Research.</title>
        <authorList>
            <person name="McCartney M.A."/>
            <person name="Auch B."/>
            <person name="Kono T."/>
            <person name="Mallez S."/>
            <person name="Zhang Y."/>
            <person name="Obille A."/>
            <person name="Becker A."/>
            <person name="Abrahante J.E."/>
            <person name="Garbe J."/>
            <person name="Badalamenti J.P."/>
            <person name="Herman A."/>
            <person name="Mangelson H."/>
            <person name="Liachko I."/>
            <person name="Sullivan S."/>
            <person name="Sone E.D."/>
            <person name="Koren S."/>
            <person name="Silverstein K.A.T."/>
            <person name="Beckman K.B."/>
            <person name="Gohl D.M."/>
        </authorList>
    </citation>
    <scope>NUCLEOTIDE SEQUENCE</scope>
    <source>
        <strain evidence="1">Duluth1</strain>
        <tissue evidence="1">Whole animal</tissue>
    </source>
</reference>
<dbReference type="EMBL" id="JAIWYP010000004">
    <property type="protein sequence ID" value="KAH3841394.1"/>
    <property type="molecule type" value="Genomic_DNA"/>
</dbReference>
<proteinExistence type="predicted"/>
<gene>
    <name evidence="1" type="ORF">DPMN_114855</name>
</gene>
<accession>A0A9D4QS51</accession>
<dbReference type="AlphaFoldDB" id="A0A9D4QS51"/>
<evidence type="ECO:0000313" key="1">
    <source>
        <dbReference type="EMBL" id="KAH3841394.1"/>
    </source>
</evidence>
<sequence length="61" mass="7021">MFVWTISRSSLTFGKDCMNRLLSGERTRAVFALLLISPEHKVLLVSLCDRNLSVMRRQNLP</sequence>
<reference evidence="1" key="2">
    <citation type="submission" date="2020-11" db="EMBL/GenBank/DDBJ databases">
        <authorList>
            <person name="McCartney M.A."/>
            <person name="Auch B."/>
            <person name="Kono T."/>
            <person name="Mallez S."/>
            <person name="Becker A."/>
            <person name="Gohl D.M."/>
            <person name="Silverstein K.A.T."/>
            <person name="Koren S."/>
            <person name="Bechman K.B."/>
            <person name="Herman A."/>
            <person name="Abrahante J.E."/>
            <person name="Garbe J."/>
        </authorList>
    </citation>
    <scope>NUCLEOTIDE SEQUENCE</scope>
    <source>
        <strain evidence="1">Duluth1</strain>
        <tissue evidence="1">Whole animal</tissue>
    </source>
</reference>
<comment type="caution">
    <text evidence="1">The sequence shown here is derived from an EMBL/GenBank/DDBJ whole genome shotgun (WGS) entry which is preliminary data.</text>
</comment>